<sequence>MLDLIILLVIAVFIFVKLFDSLGFHNKKQDQNKRGDSFLEQFKKNIEEGHKADIEIASALEASLSQEIRGVMDKIRKYESGFTAEKFVESANKAFLMILKAFADCDKATLNMLLAKDVYIAFEKEIESRLATKKKMITAVISSKVSIKNAYIEGEKVMIEVGISSEQISFIKDDLGNIISGSESVARTKVDIWKFSKILGKSDIWLLSSTSS</sequence>
<proteinExistence type="predicted"/>
<keyword evidence="3" id="KW-1185">Reference proteome</keyword>
<organism evidence="2 3">
    <name type="scientific">Candidatus Cyrtobacter comes</name>
    <dbReference type="NCBI Taxonomy" id="675776"/>
    <lineage>
        <taxon>Bacteria</taxon>
        <taxon>Pseudomonadati</taxon>
        <taxon>Pseudomonadota</taxon>
        <taxon>Alphaproteobacteria</taxon>
        <taxon>Rickettsiales</taxon>
        <taxon>Candidatus Midichloriaceae</taxon>
        <taxon>Candidatus Cyrtobacter</taxon>
    </lineage>
</organism>
<dbReference type="Gene3D" id="3.10.450.240">
    <property type="match status" value="1"/>
</dbReference>
<feature type="domain" description="Tim44-like" evidence="1">
    <location>
        <begin position="68"/>
        <end position="212"/>
    </location>
</feature>
<reference evidence="2 3" key="1">
    <citation type="submission" date="2023-02" db="EMBL/GenBank/DDBJ databases">
        <title>Host association and intracellularity evolved multiple times independently in the Rickettsiales.</title>
        <authorList>
            <person name="Castelli M."/>
            <person name="Nardi T."/>
            <person name="Gammuto L."/>
            <person name="Bellinzona G."/>
            <person name="Sabaneyeva E."/>
            <person name="Potekhin A."/>
            <person name="Serra V."/>
            <person name="Petroni G."/>
            <person name="Sassera D."/>
        </authorList>
    </citation>
    <scope>NUCLEOTIDE SEQUENCE [LARGE SCALE GENOMIC DNA]</scope>
    <source>
        <strain evidence="2 3">BOD18</strain>
    </source>
</reference>
<dbReference type="InterPro" id="IPR007379">
    <property type="entry name" value="Tim44-like_dom"/>
</dbReference>
<gene>
    <name evidence="2" type="ORF">Cyrtocomes_00402</name>
</gene>
<name>A0ABU5L7D1_9RICK</name>
<evidence type="ECO:0000259" key="1">
    <source>
        <dbReference type="SMART" id="SM00978"/>
    </source>
</evidence>
<accession>A0ABU5L7D1</accession>
<dbReference type="RefSeq" id="WP_322497525.1">
    <property type="nucleotide sequence ID" value="NZ_JARGYT010000016.1"/>
</dbReference>
<evidence type="ECO:0000313" key="2">
    <source>
        <dbReference type="EMBL" id="MDZ5762036.1"/>
    </source>
</evidence>
<dbReference type="EMBL" id="JARGYT010000016">
    <property type="protein sequence ID" value="MDZ5762036.1"/>
    <property type="molecule type" value="Genomic_DNA"/>
</dbReference>
<dbReference type="NCBIfam" id="NF033779">
    <property type="entry name" value="Tim44_TimA_adap"/>
    <property type="match status" value="1"/>
</dbReference>
<dbReference type="Proteomes" id="UP001293791">
    <property type="component" value="Unassembled WGS sequence"/>
</dbReference>
<dbReference type="SUPFAM" id="SSF54427">
    <property type="entry name" value="NTF2-like"/>
    <property type="match status" value="1"/>
</dbReference>
<evidence type="ECO:0000313" key="3">
    <source>
        <dbReference type="Proteomes" id="UP001293791"/>
    </source>
</evidence>
<dbReference type="SMART" id="SM00978">
    <property type="entry name" value="Tim44"/>
    <property type="match status" value="1"/>
</dbReference>
<dbReference type="InterPro" id="IPR032710">
    <property type="entry name" value="NTF2-like_dom_sf"/>
</dbReference>
<dbReference type="Pfam" id="PF04280">
    <property type="entry name" value="Tim44"/>
    <property type="match status" value="1"/>
</dbReference>
<comment type="caution">
    <text evidence="2">The sequence shown here is derived from an EMBL/GenBank/DDBJ whole genome shotgun (WGS) entry which is preliminary data.</text>
</comment>
<protein>
    <submittedName>
        <fullName evidence="2">Tim44 domain-containing protein</fullName>
    </submittedName>
</protein>